<dbReference type="EMBL" id="JAEDAK010000010">
    <property type="protein sequence ID" value="MBH9578247.1"/>
    <property type="molecule type" value="Genomic_DNA"/>
</dbReference>
<evidence type="ECO:0000256" key="1">
    <source>
        <dbReference type="SAM" id="MobiDB-lite"/>
    </source>
</evidence>
<evidence type="ECO:0000313" key="2">
    <source>
        <dbReference type="EMBL" id="MBH9578247.1"/>
    </source>
</evidence>
<reference evidence="2" key="1">
    <citation type="submission" date="2020-12" db="EMBL/GenBank/DDBJ databases">
        <title>The genome sequence of Inhella sp. 1Y17.</title>
        <authorList>
            <person name="Liu Y."/>
        </authorList>
    </citation>
    <scope>NUCLEOTIDE SEQUENCE</scope>
    <source>
        <strain evidence="2">1Y17</strain>
    </source>
</reference>
<organism evidence="2 3">
    <name type="scientific">Inhella proteolytica</name>
    <dbReference type="NCBI Taxonomy" id="2795029"/>
    <lineage>
        <taxon>Bacteria</taxon>
        <taxon>Pseudomonadati</taxon>
        <taxon>Pseudomonadota</taxon>
        <taxon>Betaproteobacteria</taxon>
        <taxon>Burkholderiales</taxon>
        <taxon>Sphaerotilaceae</taxon>
        <taxon>Inhella</taxon>
    </lineage>
</organism>
<dbReference type="RefSeq" id="WP_198112015.1">
    <property type="nucleotide sequence ID" value="NZ_JAEDAK010000010.1"/>
</dbReference>
<accession>A0A931J7J2</accession>
<protein>
    <submittedName>
        <fullName evidence="2">Uncharacterized protein</fullName>
    </submittedName>
</protein>
<dbReference type="AlphaFoldDB" id="A0A931J7J2"/>
<dbReference type="Proteomes" id="UP000613266">
    <property type="component" value="Unassembled WGS sequence"/>
</dbReference>
<name>A0A931J7J2_9BURK</name>
<feature type="region of interest" description="Disordered" evidence="1">
    <location>
        <begin position="162"/>
        <end position="183"/>
    </location>
</feature>
<gene>
    <name evidence="2" type="ORF">I7X39_15260</name>
</gene>
<feature type="compositionally biased region" description="Basic and acidic residues" evidence="1">
    <location>
        <begin position="174"/>
        <end position="183"/>
    </location>
</feature>
<sequence>MSIWLDELERAAQVHAEQNLQDRRALRMAMHRALDEVQAGRDADCVLIMLDFLPRPQGADATARPPDPSEGQAMLREELLRQPYEAFELRRGQACVLVPGAPDAEALQRVVMRLNRRLQQLSQRRYKLLFGLSRASEARNGGAAWLALADLRLQVCMARAGLAPPLPTGPRPGAFERRRTGKR</sequence>
<evidence type="ECO:0000313" key="3">
    <source>
        <dbReference type="Proteomes" id="UP000613266"/>
    </source>
</evidence>
<keyword evidence="3" id="KW-1185">Reference proteome</keyword>
<proteinExistence type="predicted"/>
<comment type="caution">
    <text evidence="2">The sequence shown here is derived from an EMBL/GenBank/DDBJ whole genome shotgun (WGS) entry which is preliminary data.</text>
</comment>